<evidence type="ECO:0000259" key="5">
    <source>
        <dbReference type="PROSITE" id="PS50021"/>
    </source>
</evidence>
<comment type="similarity">
    <text evidence="3">Belongs to the smoothelin family.</text>
</comment>
<dbReference type="SUPFAM" id="SSF47576">
    <property type="entry name" value="Calponin-homology domain, CH-domain"/>
    <property type="match status" value="1"/>
</dbReference>
<organism evidence="6">
    <name type="scientific">Menopon gallinae</name>
    <name type="common">poultry shaft louse</name>
    <dbReference type="NCBI Taxonomy" id="328185"/>
    <lineage>
        <taxon>Eukaryota</taxon>
        <taxon>Metazoa</taxon>
        <taxon>Ecdysozoa</taxon>
        <taxon>Arthropoda</taxon>
        <taxon>Hexapoda</taxon>
        <taxon>Insecta</taxon>
        <taxon>Pterygota</taxon>
        <taxon>Neoptera</taxon>
        <taxon>Paraneoptera</taxon>
        <taxon>Psocodea</taxon>
        <taxon>Troctomorpha</taxon>
        <taxon>Phthiraptera</taxon>
        <taxon>Amblycera</taxon>
        <taxon>Menoponidae</taxon>
        <taxon>Menopon</taxon>
    </lineage>
</organism>
<feature type="compositionally biased region" description="Basic and acidic residues" evidence="4">
    <location>
        <begin position="319"/>
        <end position="349"/>
    </location>
</feature>
<proteinExistence type="inferred from homology"/>
<feature type="compositionally biased region" description="Polar residues" evidence="4">
    <location>
        <begin position="731"/>
        <end position="754"/>
    </location>
</feature>
<feature type="compositionally biased region" description="Basic and acidic residues" evidence="4">
    <location>
        <begin position="406"/>
        <end position="423"/>
    </location>
</feature>
<feature type="compositionally biased region" description="Basic and acidic residues" evidence="4">
    <location>
        <begin position="367"/>
        <end position="383"/>
    </location>
</feature>
<evidence type="ECO:0000313" key="6">
    <source>
        <dbReference type="EMBL" id="KAL0272027.1"/>
    </source>
</evidence>
<feature type="region of interest" description="Disordered" evidence="4">
    <location>
        <begin position="700"/>
        <end position="785"/>
    </location>
</feature>
<evidence type="ECO:0000256" key="4">
    <source>
        <dbReference type="SAM" id="MobiDB-lite"/>
    </source>
</evidence>
<dbReference type="InterPro" id="IPR050540">
    <property type="entry name" value="F-actin_Monoox_Mical"/>
</dbReference>
<dbReference type="PANTHER" id="PTHR23167:SF88">
    <property type="entry name" value="CALPONIN-HOMOLOGY (CH) DOMAIN-CONTAINING PROTEIN"/>
    <property type="match status" value="1"/>
</dbReference>
<feature type="compositionally biased region" description="Polar residues" evidence="4">
    <location>
        <begin position="278"/>
        <end position="293"/>
    </location>
</feature>
<dbReference type="InterPro" id="IPR022189">
    <property type="entry name" value="SMTN"/>
</dbReference>
<feature type="region of interest" description="Disordered" evidence="4">
    <location>
        <begin position="475"/>
        <end position="554"/>
    </location>
</feature>
<feature type="compositionally biased region" description="Basic and acidic residues" evidence="4">
    <location>
        <begin position="150"/>
        <end position="173"/>
    </location>
</feature>
<feature type="compositionally biased region" description="Low complexity" evidence="4">
    <location>
        <begin position="194"/>
        <end position="212"/>
    </location>
</feature>
<dbReference type="CDD" id="cd21200">
    <property type="entry name" value="CH_SMTN-like"/>
    <property type="match status" value="1"/>
</dbReference>
<comment type="caution">
    <text evidence="6">The sequence shown here is derived from an EMBL/GenBank/DDBJ whole genome shotgun (WGS) entry which is preliminary data.</text>
</comment>
<feature type="domain" description="Calponin-homology (CH)" evidence="5">
    <location>
        <begin position="798"/>
        <end position="904"/>
    </location>
</feature>
<feature type="compositionally biased region" description="Basic and acidic residues" evidence="4">
    <location>
        <begin position="180"/>
        <end position="193"/>
    </location>
</feature>
<dbReference type="PROSITE" id="PS50021">
    <property type="entry name" value="CH"/>
    <property type="match status" value="1"/>
</dbReference>
<feature type="compositionally biased region" description="Basic and acidic residues" evidence="4">
    <location>
        <begin position="72"/>
        <end position="81"/>
    </location>
</feature>
<evidence type="ECO:0000256" key="2">
    <source>
        <dbReference type="ARBA" id="ARBA00023054"/>
    </source>
</evidence>
<dbReference type="AlphaFoldDB" id="A0AAW2HQJ4"/>
<feature type="compositionally biased region" description="Low complexity" evidence="4">
    <location>
        <begin position="716"/>
        <end position="726"/>
    </location>
</feature>
<feature type="region of interest" description="Disordered" evidence="4">
    <location>
        <begin position="1"/>
        <end position="429"/>
    </location>
</feature>
<keyword evidence="1" id="KW-0597">Phosphoprotein</keyword>
<feature type="compositionally biased region" description="Polar residues" evidence="4">
    <location>
        <begin position="221"/>
        <end position="230"/>
    </location>
</feature>
<feature type="compositionally biased region" description="Polar residues" evidence="4">
    <location>
        <begin position="350"/>
        <end position="363"/>
    </location>
</feature>
<dbReference type="EMBL" id="JARGDH010000003">
    <property type="protein sequence ID" value="KAL0272027.1"/>
    <property type="molecule type" value="Genomic_DNA"/>
</dbReference>
<dbReference type="Pfam" id="PF12510">
    <property type="entry name" value="Smoothelin"/>
    <property type="match status" value="1"/>
</dbReference>
<sequence length="907" mass="100992">MGRLNSMNKAVKKSYMDDETREESLTDSITSSYGIGPTDDKGMPLFGLKALRRQNKPTPDVEPDFTPYEEEPSPRDIKDSSGRPLFGLKALQISKSPARNDDEKPASEPADKTPLKDLVNRHDKHARGNAVSQPQQHTPSRLRDTFAQNRNEEFIRKESDAEDVNRLTKDRGQSLRAMIQRHESLTESDRRPETVTTSSSFSSSTVVRSSAVRKPDGGISVKSQVIQGETISKDGEKPKSRVRTAEYSYETPKDEDDYVTDEEHQIVDGRIVTRKTTKAVSSRSNTTESVLSRTSRKSLSPERKSHDEDNTAKKTTKRPISEKLSHLSRKFSNEPEDTGRRSSGHEPHYSSHTKSSLLHSNVYTSTHTDRHSSTRYGDDDTSSRRRSATPPDETSLNRRRSSTPLDELKESLFRKSSTTHDEGDASSNLFTRYGRGGAVKALSQKFQQAGAEAESSKTTSSYPKAGLILRSASFKHTNGDLTPPDSPTYKQSASMEGRVGSPTALRLGRDGKDDREGRRWSRDGEHDYNEYESTRRVTSRSVTETSDGRSFLGSSSKVTGVQDIISRMKAADQEDVGFESPEDIQARSLLNKFLGASVMMSGMEPLVKASGNSSATLVSQVERQRILHSSPTETSGQSYVITDTLTDYDNIDHIWDERKLRQLLDACTNYEGRRKIRARLRTVMAEKSACEEVVAAAQEEENLKSGDGSKTVQAASSSLTTTTKSSDGGYSKTTTERSVFSTAGSTKAASTNKPISPFAKFQQLDRQNSGSSSTPSSPSAGKAPLFTFTDPKLSRSASGVKDRLLQWCQMKTKNYKNIQIENFSTSWSNGLAFCALIHHFRPEAFDYDALSPKERRKNFELAFKVAEDEAGIAPLLDVEDMVMMKKPDWKCVFTYVQSIYCRFKNED</sequence>
<name>A0AAW2HQJ4_9NEOP</name>
<reference evidence="6" key="1">
    <citation type="journal article" date="2024" name="Gigascience">
        <title>Chromosome-level genome of the poultry shaft louse Menopon gallinae provides insight into the host-switching and adaptive evolution of parasitic lice.</title>
        <authorList>
            <person name="Xu Y."/>
            <person name="Ma L."/>
            <person name="Liu S."/>
            <person name="Liang Y."/>
            <person name="Liu Q."/>
            <person name="He Z."/>
            <person name="Tian L."/>
            <person name="Duan Y."/>
            <person name="Cai W."/>
            <person name="Li H."/>
            <person name="Song F."/>
        </authorList>
    </citation>
    <scope>NUCLEOTIDE SEQUENCE</scope>
    <source>
        <strain evidence="6">Cailab_2023a</strain>
    </source>
</reference>
<feature type="compositionally biased region" description="Low complexity" evidence="4">
    <location>
        <begin position="769"/>
        <end position="779"/>
    </location>
</feature>
<feature type="compositionally biased region" description="Basic and acidic residues" evidence="4">
    <location>
        <begin position="507"/>
        <end position="535"/>
    </location>
</feature>
<feature type="compositionally biased region" description="Basic and acidic residues" evidence="4">
    <location>
        <begin position="14"/>
        <end position="24"/>
    </location>
</feature>
<dbReference type="FunFam" id="1.10.418.10:FF:000009">
    <property type="entry name" value="smoothelin isoform X2"/>
    <property type="match status" value="1"/>
</dbReference>
<keyword evidence="2" id="KW-0175">Coiled coil</keyword>
<dbReference type="Pfam" id="PF00307">
    <property type="entry name" value="CH"/>
    <property type="match status" value="1"/>
</dbReference>
<accession>A0AAW2HQJ4</accession>
<dbReference type="PANTHER" id="PTHR23167">
    <property type="entry name" value="CALPONIN HOMOLOGY DOMAIN-CONTAINING PROTEIN DDB_G0272472-RELATED"/>
    <property type="match status" value="1"/>
</dbReference>
<dbReference type="SMART" id="SM00033">
    <property type="entry name" value="CH"/>
    <property type="match status" value="1"/>
</dbReference>
<feature type="compositionally biased region" description="Acidic residues" evidence="4">
    <location>
        <begin position="61"/>
        <end position="71"/>
    </location>
</feature>
<feature type="compositionally biased region" description="Polar residues" evidence="4">
    <location>
        <begin position="130"/>
        <end position="139"/>
    </location>
</feature>
<evidence type="ECO:0000256" key="3">
    <source>
        <dbReference type="ARBA" id="ARBA00061655"/>
    </source>
</evidence>
<gene>
    <name evidence="6" type="ORF">PYX00_005156</name>
</gene>
<evidence type="ECO:0000256" key="1">
    <source>
        <dbReference type="ARBA" id="ARBA00022553"/>
    </source>
</evidence>
<feature type="compositionally biased region" description="Basic and acidic residues" evidence="4">
    <location>
        <begin position="98"/>
        <end position="121"/>
    </location>
</feature>
<protein>
    <recommendedName>
        <fullName evidence="5">Calponin-homology (CH) domain-containing protein</fullName>
    </recommendedName>
</protein>
<dbReference type="InterPro" id="IPR036872">
    <property type="entry name" value="CH_dom_sf"/>
</dbReference>
<dbReference type="Gene3D" id="1.10.418.10">
    <property type="entry name" value="Calponin-like domain"/>
    <property type="match status" value="1"/>
</dbReference>
<dbReference type="InterPro" id="IPR001715">
    <property type="entry name" value="CH_dom"/>
</dbReference>
<feature type="compositionally biased region" description="Basic and acidic residues" evidence="4">
    <location>
        <begin position="299"/>
        <end position="312"/>
    </location>
</feature>